<dbReference type="Proteomes" id="UP000464954">
    <property type="component" value="Chromosome"/>
</dbReference>
<keyword evidence="3" id="KW-1185">Reference proteome</keyword>
<evidence type="ECO:0000313" key="3">
    <source>
        <dbReference type="Proteomes" id="UP000464954"/>
    </source>
</evidence>
<dbReference type="PANTHER" id="PTHR35813">
    <property type="entry name" value="INNER MEMBRANE PROTEIN YBAN"/>
    <property type="match status" value="1"/>
</dbReference>
<dbReference type="GO" id="GO:0005886">
    <property type="term" value="C:plasma membrane"/>
    <property type="evidence" value="ECO:0007669"/>
    <property type="project" value="TreeGrafter"/>
</dbReference>
<dbReference type="KEGG" id="taer:GT409_14225"/>
<evidence type="ECO:0000256" key="1">
    <source>
        <dbReference type="SAM" id="Phobius"/>
    </source>
</evidence>
<gene>
    <name evidence="2" type="ORF">GT409_14225</name>
</gene>
<evidence type="ECO:0000313" key="2">
    <source>
        <dbReference type="EMBL" id="QHI70546.1"/>
    </source>
</evidence>
<keyword evidence="1" id="KW-1133">Transmembrane helix</keyword>
<proteinExistence type="predicted"/>
<keyword evidence="1" id="KW-0472">Membrane</keyword>
<keyword evidence="1" id="KW-0812">Transmembrane</keyword>
<dbReference type="RefSeq" id="WP_160629720.1">
    <property type="nucleotide sequence ID" value="NZ_CP047593.1"/>
</dbReference>
<protein>
    <submittedName>
        <fullName evidence="2">DUF454 family protein</fullName>
    </submittedName>
</protein>
<dbReference type="EMBL" id="CP047593">
    <property type="protein sequence ID" value="QHI70546.1"/>
    <property type="molecule type" value="Genomic_DNA"/>
</dbReference>
<dbReference type="Pfam" id="PF04304">
    <property type="entry name" value="DUF454"/>
    <property type="match status" value="1"/>
</dbReference>
<organism evidence="2 3">
    <name type="scientific">Tichowtungia aerotolerans</name>
    <dbReference type="NCBI Taxonomy" id="2697043"/>
    <lineage>
        <taxon>Bacteria</taxon>
        <taxon>Pseudomonadati</taxon>
        <taxon>Kiritimatiellota</taxon>
        <taxon>Tichowtungiia</taxon>
        <taxon>Tichowtungiales</taxon>
        <taxon>Tichowtungiaceae</taxon>
        <taxon>Tichowtungia</taxon>
    </lineage>
</organism>
<dbReference type="PANTHER" id="PTHR35813:SF1">
    <property type="entry name" value="INNER MEMBRANE PROTEIN YBAN"/>
    <property type="match status" value="1"/>
</dbReference>
<dbReference type="AlphaFoldDB" id="A0A6P1MG10"/>
<dbReference type="InterPro" id="IPR007401">
    <property type="entry name" value="DUF454"/>
</dbReference>
<name>A0A6P1MG10_9BACT</name>
<feature type="transmembrane region" description="Helical" evidence="1">
    <location>
        <begin position="12"/>
        <end position="30"/>
    </location>
</feature>
<accession>A0A6P1MG10</accession>
<reference evidence="2 3" key="1">
    <citation type="submission" date="2020-01" db="EMBL/GenBank/DDBJ databases">
        <title>Ponticoccus aerotolerans gen. nov., sp. nov., an anaerobic bacterium and proposal of Ponticoccusceae fam. nov., Ponticoccusles ord. nov. and Ponticoccuse classis nov. in the phylum Kiritimatiellaeota.</title>
        <authorList>
            <person name="Zhou L.Y."/>
            <person name="Du Z.J."/>
        </authorList>
    </citation>
    <scope>NUCLEOTIDE SEQUENCE [LARGE SCALE GENOMIC DNA]</scope>
    <source>
        <strain evidence="2 3">S-5007</strain>
    </source>
</reference>
<sequence>MIIRTLHKTAWLTAGSIFLVLTVMGLLLPVVPQLPFFLATIFCFMRSSTRFHAWMHRQSWFIRLKSHLPHRRK</sequence>